<reference evidence="5" key="2">
    <citation type="submission" date="2024-04" db="EMBL/GenBank/DDBJ databases">
        <authorList>
            <person name="Chen Y."/>
            <person name="Shah S."/>
            <person name="Dougan E. K."/>
            <person name="Thang M."/>
            <person name="Chan C."/>
        </authorList>
    </citation>
    <scope>NUCLEOTIDE SEQUENCE [LARGE SCALE GENOMIC DNA]</scope>
</reference>
<proteinExistence type="predicted"/>
<feature type="repeat" description="ANK" evidence="3">
    <location>
        <begin position="684"/>
        <end position="716"/>
    </location>
</feature>
<evidence type="ECO:0000313" key="6">
    <source>
        <dbReference type="EMBL" id="CAL4806862.1"/>
    </source>
</evidence>
<dbReference type="InterPro" id="IPR036770">
    <property type="entry name" value="Ankyrin_rpt-contain_sf"/>
</dbReference>
<dbReference type="PANTHER" id="PTHR24171">
    <property type="entry name" value="ANKYRIN REPEAT DOMAIN-CONTAINING PROTEIN 39-RELATED"/>
    <property type="match status" value="1"/>
</dbReference>
<reference evidence="4" key="1">
    <citation type="submission" date="2022-10" db="EMBL/GenBank/DDBJ databases">
        <authorList>
            <person name="Chen Y."/>
            <person name="Dougan E. K."/>
            <person name="Chan C."/>
            <person name="Rhodes N."/>
            <person name="Thang M."/>
        </authorList>
    </citation>
    <scope>NUCLEOTIDE SEQUENCE</scope>
</reference>
<keyword evidence="2 3" id="KW-0040">ANK repeat</keyword>
<dbReference type="AlphaFoldDB" id="A0A9P1GRK0"/>
<protein>
    <submittedName>
        <fullName evidence="6">Inversin (Inversion of embryo turning protein) (Nephrocystin-2)</fullName>
    </submittedName>
</protein>
<evidence type="ECO:0000313" key="7">
    <source>
        <dbReference type="Proteomes" id="UP001152797"/>
    </source>
</evidence>
<comment type="caution">
    <text evidence="4">The sequence shown here is derived from an EMBL/GenBank/DDBJ whole genome shotgun (WGS) entry which is preliminary data.</text>
</comment>
<dbReference type="OrthoDB" id="10264606at2759"/>
<dbReference type="EMBL" id="CAMXCT010006756">
    <property type="protein sequence ID" value="CAI4019550.1"/>
    <property type="molecule type" value="Genomic_DNA"/>
</dbReference>
<dbReference type="SUPFAM" id="SSF48403">
    <property type="entry name" value="Ankyrin repeat"/>
    <property type="match status" value="1"/>
</dbReference>
<accession>A0A9P1GRK0</accession>
<evidence type="ECO:0000256" key="3">
    <source>
        <dbReference type="PROSITE-ProRule" id="PRU00023"/>
    </source>
</evidence>
<evidence type="ECO:0000313" key="4">
    <source>
        <dbReference type="EMBL" id="CAI4019550.1"/>
    </source>
</evidence>
<dbReference type="Proteomes" id="UP001152797">
    <property type="component" value="Unassembled WGS sequence"/>
</dbReference>
<gene>
    <name evidence="4" type="ORF">C1SCF055_LOCUS44044</name>
</gene>
<dbReference type="SMART" id="SM00248">
    <property type="entry name" value="ANK"/>
    <property type="match status" value="3"/>
</dbReference>
<dbReference type="EMBL" id="CAMXCT030006756">
    <property type="protein sequence ID" value="CAL4806862.1"/>
    <property type="molecule type" value="Genomic_DNA"/>
</dbReference>
<evidence type="ECO:0000313" key="5">
    <source>
        <dbReference type="EMBL" id="CAL1172925.1"/>
    </source>
</evidence>
<organism evidence="4">
    <name type="scientific">Cladocopium goreaui</name>
    <dbReference type="NCBI Taxonomy" id="2562237"/>
    <lineage>
        <taxon>Eukaryota</taxon>
        <taxon>Sar</taxon>
        <taxon>Alveolata</taxon>
        <taxon>Dinophyceae</taxon>
        <taxon>Suessiales</taxon>
        <taxon>Symbiodiniaceae</taxon>
        <taxon>Cladocopium</taxon>
    </lineage>
</organism>
<dbReference type="PROSITE" id="PS50088">
    <property type="entry name" value="ANK_REPEAT"/>
    <property type="match status" value="1"/>
</dbReference>
<dbReference type="Pfam" id="PF12796">
    <property type="entry name" value="Ank_2"/>
    <property type="match status" value="1"/>
</dbReference>
<evidence type="ECO:0000256" key="2">
    <source>
        <dbReference type="ARBA" id="ARBA00023043"/>
    </source>
</evidence>
<keyword evidence="1" id="KW-0677">Repeat</keyword>
<dbReference type="InterPro" id="IPR002110">
    <property type="entry name" value="Ankyrin_rpt"/>
</dbReference>
<name>A0A9P1GRK0_9DINO</name>
<dbReference type="Gene3D" id="1.25.40.20">
    <property type="entry name" value="Ankyrin repeat-containing domain"/>
    <property type="match status" value="2"/>
</dbReference>
<sequence length="742" mass="81910">MAPVPTVESVLRPLPPRALGWICLGYHASDSLGRIPLISRLLQAAGEDPQLCSETVVRQVLQQTLSQAPQWITLRPSPFAAVEPVHWPGRPLGILAMNRAEYAPCTVSHCDCGAQLVRWRVCDATFFTLARGAVPGKVLFLRCDLCRTVFGGCWRTPQIAFEVLLLDLVLGLAARAGMSMTAFHAVYYGIWHHSMAHFQHTDREHFIKKLLLAVVIWSSLQLLHDARADVANIAWPLRPHHVANDLCDVVPHVREAFKTLAKAHACWLFRQVPAIVVDGKWSVQTLICNTRNCSPVFDAELCLGFMRGCGHRPSRGSKHCSHHTLGRPERTLSPAAAILDHRQVTDAAGVRIEYKVADAWLPSAAVPPHGVQEYELQLLRRKPSQKQEGSCNRDERKDACETGCGRRTAGILVAVTPIVSIGPMYATESCTQVVLCVWAICAIFSALQYVIYDNACAVVRMLRKRGGACWNILKQLKWVIDRLHFKSHTACKDASSSWYVPDVNPNQYHQLQGVDTEAAEQIFSLASRWQVGWADTGMAHHQLMERQNSAAGPHQRILRARSQSHTCSVRLLPPCAASMPCAPWSQHVVLGLLVVYSDAPRPCEGFLSLDLTLLTRPQLGPDICPARWGVQYVVVQDLLSARAKVEQQDSEGHASLFGAIQCGSQDVVTMLIQHKCLIEAHTKKGETPLIWAAMQQQLDCLKVLITARANLNVQDEIGQKALDHAEGTLSSKAGSAFPGGEI</sequence>
<dbReference type="PROSITE" id="PS50297">
    <property type="entry name" value="ANK_REP_REGION"/>
    <property type="match status" value="1"/>
</dbReference>
<evidence type="ECO:0000256" key="1">
    <source>
        <dbReference type="ARBA" id="ARBA00022737"/>
    </source>
</evidence>
<keyword evidence="7" id="KW-1185">Reference proteome</keyword>
<dbReference type="EMBL" id="CAMXCT020006756">
    <property type="protein sequence ID" value="CAL1172925.1"/>
    <property type="molecule type" value="Genomic_DNA"/>
</dbReference>